<comment type="similarity">
    <text evidence="1 6">Belongs to the protein prenyltransferase subunit alpha family.</text>
</comment>
<evidence type="ECO:0000313" key="7">
    <source>
        <dbReference type="EMBL" id="KAK6359282.1"/>
    </source>
</evidence>
<evidence type="ECO:0000313" key="8">
    <source>
        <dbReference type="Proteomes" id="UP001375240"/>
    </source>
</evidence>
<keyword evidence="8" id="KW-1185">Reference proteome</keyword>
<protein>
    <recommendedName>
        <fullName evidence="6">Geranylgeranyl transferase type-2 subunit alpha</fullName>
        <ecNumber evidence="6">2.5.1.60</ecNumber>
    </recommendedName>
    <alternativeName>
        <fullName evidence="6">Geranylgeranyl transferase type II subunit alpha</fullName>
    </alternativeName>
</protein>
<dbReference type="Pfam" id="PF01239">
    <property type="entry name" value="PPTA"/>
    <property type="match status" value="4"/>
</dbReference>
<comment type="caution">
    <text evidence="7">The sequence shown here is derived from an EMBL/GenBank/DDBJ whole genome shotgun (WGS) entry which is preliminary data.</text>
</comment>
<comment type="function">
    <text evidence="6">Catalyzes the transfer of a geranyl-geranyl moiety from geranyl-geranyl pyrophosphate to cysteines occuring in specific C-terminal amino acid sequences.</text>
</comment>
<evidence type="ECO:0000256" key="2">
    <source>
        <dbReference type="ARBA" id="ARBA00022602"/>
    </source>
</evidence>
<dbReference type="PANTHER" id="PTHR11129">
    <property type="entry name" value="PROTEIN FARNESYLTRANSFERASE ALPHA SUBUNIT/RAB GERANYLGERANYL TRANSFERASE ALPHA SUBUNIT"/>
    <property type="match status" value="1"/>
</dbReference>
<evidence type="ECO:0000256" key="4">
    <source>
        <dbReference type="ARBA" id="ARBA00022737"/>
    </source>
</evidence>
<reference evidence="7 8" key="1">
    <citation type="submission" date="2019-10" db="EMBL/GenBank/DDBJ databases">
        <authorList>
            <person name="Palmer J.M."/>
        </authorList>
    </citation>
    <scope>NUCLEOTIDE SEQUENCE [LARGE SCALE GENOMIC DNA]</scope>
    <source>
        <strain evidence="7 8">TWF696</strain>
    </source>
</reference>
<dbReference type="PANTHER" id="PTHR11129:SF2">
    <property type="entry name" value="GERANYLGERANYL TRANSFERASE TYPE-2 SUBUNIT ALPHA"/>
    <property type="match status" value="1"/>
</dbReference>
<dbReference type="Gene3D" id="1.25.40.120">
    <property type="entry name" value="Protein prenylyltransferase"/>
    <property type="match status" value="1"/>
</dbReference>
<gene>
    <name evidence="7" type="primary">BET4_1</name>
    <name evidence="7" type="ORF">TWF696_000445</name>
</gene>
<keyword evidence="4" id="KW-0677">Repeat</keyword>
<dbReference type="SUPFAM" id="SSF48439">
    <property type="entry name" value="Protein prenylyltransferase"/>
    <property type="match status" value="1"/>
</dbReference>
<evidence type="ECO:0000256" key="5">
    <source>
        <dbReference type="ARBA" id="ARBA00047658"/>
    </source>
</evidence>
<keyword evidence="2 6" id="KW-0637">Prenyltransferase</keyword>
<keyword evidence="3 6" id="KW-0808">Transferase</keyword>
<organism evidence="7 8">
    <name type="scientific">Orbilia brochopaga</name>
    <dbReference type="NCBI Taxonomy" id="3140254"/>
    <lineage>
        <taxon>Eukaryota</taxon>
        <taxon>Fungi</taxon>
        <taxon>Dikarya</taxon>
        <taxon>Ascomycota</taxon>
        <taxon>Pezizomycotina</taxon>
        <taxon>Orbiliomycetes</taxon>
        <taxon>Orbiliales</taxon>
        <taxon>Orbiliaceae</taxon>
        <taxon>Orbilia</taxon>
    </lineage>
</organism>
<accession>A0AAV9VCU9</accession>
<evidence type="ECO:0000256" key="3">
    <source>
        <dbReference type="ARBA" id="ARBA00022679"/>
    </source>
</evidence>
<dbReference type="AlphaFoldDB" id="A0AAV9VCU9"/>
<sequence>MTMASHGITRRPVSAAQSAKAREQELLKIEQYNTLVAEVQALRASNTYTTATLSTTATLLSQNPEFNTIWNYRRRIVLHLLTPMSADEKLKLLTSELAYLIPLLQSYPKCYWIWNYRIFLLQTCSEQLDVTTALIVWKGEMKLVDKMLGRDARNFHGWGYRRGVVGEIERLQGRISGEGGKGNVDASAGSLVEEEFQYTTAMYQKNLSNFSAWHNRSKLIPRLLDERNANPEERRTFLDGELGIMQEALFTDPYDQSLQLYHHWLISATCSPASSAGAKSGEIVRLTQSQQLEILSRTLAWMRELLEEEPECRLLLEELIFVSGLVRGHVAENNDPDTISADEVKSDMQSWLDKLMVVDPMRIGRWQELAERL</sequence>
<dbReference type="EC" id="2.5.1.60" evidence="6"/>
<proteinExistence type="inferred from homology"/>
<dbReference type="InterPro" id="IPR002088">
    <property type="entry name" value="Prenyl_trans_a"/>
</dbReference>
<dbReference type="GO" id="GO:0097354">
    <property type="term" value="P:prenylation"/>
    <property type="evidence" value="ECO:0007669"/>
    <property type="project" value="UniProtKB-UniRule"/>
</dbReference>
<dbReference type="GO" id="GO:0004663">
    <property type="term" value="F:Rab geranylgeranyltransferase activity"/>
    <property type="evidence" value="ECO:0007669"/>
    <property type="project" value="UniProtKB-UniRule"/>
</dbReference>
<comment type="catalytic activity">
    <reaction evidence="5 6">
        <text>geranylgeranyl diphosphate + L-cysteinyl-[protein] = S-geranylgeranyl-L-cysteinyl-[protein] + diphosphate</text>
        <dbReference type="Rhea" id="RHEA:21240"/>
        <dbReference type="Rhea" id="RHEA-COMP:10131"/>
        <dbReference type="Rhea" id="RHEA-COMP:11537"/>
        <dbReference type="ChEBI" id="CHEBI:29950"/>
        <dbReference type="ChEBI" id="CHEBI:33019"/>
        <dbReference type="ChEBI" id="CHEBI:57533"/>
        <dbReference type="ChEBI" id="CHEBI:86021"/>
        <dbReference type="EC" id="2.5.1.60"/>
    </reaction>
</comment>
<dbReference type="Proteomes" id="UP001375240">
    <property type="component" value="Unassembled WGS sequence"/>
</dbReference>
<dbReference type="EMBL" id="JAVHNQ010000001">
    <property type="protein sequence ID" value="KAK6359282.1"/>
    <property type="molecule type" value="Genomic_DNA"/>
</dbReference>
<evidence type="ECO:0000256" key="1">
    <source>
        <dbReference type="ARBA" id="ARBA00006734"/>
    </source>
</evidence>
<dbReference type="GO" id="GO:0005968">
    <property type="term" value="C:Rab-protein geranylgeranyltransferase complex"/>
    <property type="evidence" value="ECO:0007669"/>
    <property type="project" value="TreeGrafter"/>
</dbReference>
<evidence type="ECO:0000256" key="6">
    <source>
        <dbReference type="RuleBase" id="RU367120"/>
    </source>
</evidence>
<dbReference type="PROSITE" id="PS51147">
    <property type="entry name" value="PFTA"/>
    <property type="match status" value="3"/>
</dbReference>
<name>A0AAV9VCU9_9PEZI</name>